<name>A0ABN7VNS0_GIGMA</name>
<accession>A0ABN7VNS0</accession>
<sequence>MGNTSVLPAEIRQLPGDAALKHNREVKMGLQNDGKNKDNDGKLGKMISINGESMKALIRVKKGLAWKCLNKVNNGCMDDGIIRYVHGIEAIIESV</sequence>
<organism evidence="2 3">
    <name type="scientific">Gigaspora margarita</name>
    <dbReference type="NCBI Taxonomy" id="4874"/>
    <lineage>
        <taxon>Eukaryota</taxon>
        <taxon>Fungi</taxon>
        <taxon>Fungi incertae sedis</taxon>
        <taxon>Mucoromycota</taxon>
        <taxon>Glomeromycotina</taxon>
        <taxon>Glomeromycetes</taxon>
        <taxon>Diversisporales</taxon>
        <taxon>Gigasporaceae</taxon>
        <taxon>Gigaspora</taxon>
    </lineage>
</organism>
<proteinExistence type="predicted"/>
<dbReference type="EMBL" id="CAJVQB010018619">
    <property type="protein sequence ID" value="CAG8788304.1"/>
    <property type="molecule type" value="Genomic_DNA"/>
</dbReference>
<reference evidence="2 3" key="1">
    <citation type="submission" date="2021-06" db="EMBL/GenBank/DDBJ databases">
        <authorList>
            <person name="Kallberg Y."/>
            <person name="Tangrot J."/>
            <person name="Rosling A."/>
        </authorList>
    </citation>
    <scope>NUCLEOTIDE SEQUENCE [LARGE SCALE GENOMIC DNA]</scope>
    <source>
        <strain evidence="2 3">120-4 pot B 10/14</strain>
    </source>
</reference>
<feature type="region of interest" description="Disordered" evidence="1">
    <location>
        <begin position="22"/>
        <end position="42"/>
    </location>
</feature>
<feature type="non-terminal residue" evidence="2">
    <location>
        <position position="95"/>
    </location>
</feature>
<gene>
    <name evidence="2" type="ORF">GMARGA_LOCUS20815</name>
</gene>
<comment type="caution">
    <text evidence="2">The sequence shown here is derived from an EMBL/GenBank/DDBJ whole genome shotgun (WGS) entry which is preliminary data.</text>
</comment>
<protein>
    <submittedName>
        <fullName evidence="2">12305_t:CDS:1</fullName>
    </submittedName>
</protein>
<evidence type="ECO:0000313" key="3">
    <source>
        <dbReference type="Proteomes" id="UP000789901"/>
    </source>
</evidence>
<dbReference type="Proteomes" id="UP000789901">
    <property type="component" value="Unassembled WGS sequence"/>
</dbReference>
<evidence type="ECO:0000313" key="2">
    <source>
        <dbReference type="EMBL" id="CAG8788304.1"/>
    </source>
</evidence>
<evidence type="ECO:0000256" key="1">
    <source>
        <dbReference type="SAM" id="MobiDB-lite"/>
    </source>
</evidence>
<keyword evidence="3" id="KW-1185">Reference proteome</keyword>